<evidence type="ECO:0000259" key="1">
    <source>
        <dbReference type="PROSITE" id="PS51644"/>
    </source>
</evidence>
<dbReference type="STRING" id="364200.SAMN04488515_2560"/>
<dbReference type="PROSITE" id="PS51644">
    <property type="entry name" value="HTH_OST"/>
    <property type="match status" value="1"/>
</dbReference>
<dbReference type="CDD" id="cd11297">
    <property type="entry name" value="PIN_LabA-like_N_1"/>
    <property type="match status" value="1"/>
</dbReference>
<dbReference type="Gene3D" id="3.40.50.1010">
    <property type="entry name" value="5'-nuclease"/>
    <property type="match status" value="1"/>
</dbReference>
<dbReference type="RefSeq" id="WP_089995398.1">
    <property type="nucleotide sequence ID" value="NZ_FOIZ01000002.1"/>
</dbReference>
<dbReference type="Gene3D" id="3.30.420.610">
    <property type="entry name" value="LOTUS domain-like"/>
    <property type="match status" value="1"/>
</dbReference>
<reference evidence="2 3" key="1">
    <citation type="submission" date="2016-10" db="EMBL/GenBank/DDBJ databases">
        <authorList>
            <person name="de Groot N.N."/>
        </authorList>
    </citation>
    <scope>NUCLEOTIDE SEQUENCE [LARGE SCALE GENOMIC DNA]</scope>
    <source>
        <strain evidence="2 3">DSM 17925</strain>
    </source>
</reference>
<dbReference type="AlphaFoldDB" id="A0A1I0RE65"/>
<dbReference type="EMBL" id="FOIZ01000002">
    <property type="protein sequence ID" value="SEW39151.1"/>
    <property type="molecule type" value="Genomic_DNA"/>
</dbReference>
<dbReference type="OrthoDB" id="9783963at2"/>
<dbReference type="CDD" id="cd10146">
    <property type="entry name" value="LabA_like_C"/>
    <property type="match status" value="1"/>
</dbReference>
<name>A0A1I0RE65_9RHOB</name>
<dbReference type="Proteomes" id="UP000199167">
    <property type="component" value="Unassembled WGS sequence"/>
</dbReference>
<feature type="domain" description="HTH OST-type" evidence="1">
    <location>
        <begin position="164"/>
        <end position="238"/>
    </location>
</feature>
<evidence type="ECO:0000313" key="2">
    <source>
        <dbReference type="EMBL" id="SEW39151.1"/>
    </source>
</evidence>
<dbReference type="GO" id="GO:0004540">
    <property type="term" value="F:RNA nuclease activity"/>
    <property type="evidence" value="ECO:0007669"/>
    <property type="project" value="InterPro"/>
</dbReference>
<sequence length="239" mass="26405">MPREQELLAVLIDADNIPAKYAEAILEEVKRYGEPALRQVYGDWSNDALNGWRKASRELGLVAKQETANTTGKNATDIGLVISAMDILHSGRFDGFVLVSSDSDFTALANRLRENGVKVIGIGEEKTPNSLVKVCNRFVFLENIAAPSTGDKDVEKQGSPKKQPPSKVVPMVLRAMQSLDDEADWYNLSPLGRQINRENPAFDPRTYGSTKLSELLTRTGQFEVRKGSGNGLQVRKKEN</sequence>
<dbReference type="InterPro" id="IPR025605">
    <property type="entry name" value="OST-HTH/LOTUS_dom"/>
</dbReference>
<dbReference type="InterPro" id="IPR041966">
    <property type="entry name" value="LOTUS-like"/>
</dbReference>
<dbReference type="InterPro" id="IPR021139">
    <property type="entry name" value="NYN"/>
</dbReference>
<proteinExistence type="predicted"/>
<dbReference type="PANTHER" id="PTHR35811:SF1">
    <property type="entry name" value="HTH OST-TYPE DOMAIN-CONTAINING PROTEIN"/>
    <property type="match status" value="1"/>
</dbReference>
<evidence type="ECO:0000313" key="3">
    <source>
        <dbReference type="Proteomes" id="UP000199167"/>
    </source>
</evidence>
<protein>
    <submittedName>
        <fullName evidence="2">OST-HTH/LOTUS domain-containing protein</fullName>
    </submittedName>
</protein>
<dbReference type="Pfam" id="PF01936">
    <property type="entry name" value="NYN"/>
    <property type="match status" value="1"/>
</dbReference>
<accession>A0A1I0RE65</accession>
<gene>
    <name evidence="2" type="ORF">SAMN04488515_2560</name>
</gene>
<keyword evidence="3" id="KW-1185">Reference proteome</keyword>
<dbReference type="PANTHER" id="PTHR35811">
    <property type="entry name" value="SLR1870 PROTEIN"/>
    <property type="match status" value="1"/>
</dbReference>
<dbReference type="Pfam" id="PF12872">
    <property type="entry name" value="OST-HTH"/>
    <property type="match status" value="1"/>
</dbReference>
<organism evidence="2 3">
    <name type="scientific">Cognatiyoonia koreensis</name>
    <dbReference type="NCBI Taxonomy" id="364200"/>
    <lineage>
        <taxon>Bacteria</taxon>
        <taxon>Pseudomonadati</taxon>
        <taxon>Pseudomonadota</taxon>
        <taxon>Alphaproteobacteria</taxon>
        <taxon>Rhodobacterales</taxon>
        <taxon>Paracoccaceae</taxon>
        <taxon>Cognatiyoonia</taxon>
    </lineage>
</organism>